<evidence type="ECO:0000256" key="1">
    <source>
        <dbReference type="ARBA" id="ARBA00004141"/>
    </source>
</evidence>
<feature type="transmembrane region" description="Helical" evidence="9">
    <location>
        <begin position="766"/>
        <end position="789"/>
    </location>
</feature>
<feature type="compositionally biased region" description="Pro residues" evidence="8">
    <location>
        <begin position="1177"/>
        <end position="1193"/>
    </location>
</feature>
<dbReference type="Pfam" id="PF07885">
    <property type="entry name" value="Ion_trans_2"/>
    <property type="match status" value="1"/>
</dbReference>
<evidence type="ECO:0000313" key="11">
    <source>
        <dbReference type="EMBL" id="KAH9424843.1"/>
    </source>
</evidence>
<keyword evidence="4 9" id="KW-1133">Transmembrane helix</keyword>
<comment type="subcellular location">
    <subcellularLocation>
        <location evidence="1">Membrane</location>
        <topology evidence="1">Multi-pass membrane protein</topology>
    </subcellularLocation>
</comment>
<evidence type="ECO:0000256" key="3">
    <source>
        <dbReference type="ARBA" id="ARBA00022692"/>
    </source>
</evidence>
<sequence>TTSNSVIVPPTIVPPKTLIANIMTTTSNNQIFSSNNNNNITVTTAEVAAVAASTDYFPDDDDDDVDSNIENKDGGGVGTTVKSAPPIPQAPCFIFDYDPPSSPSLPSSSLLELHDYHHSHHHHHQQQQHLQQQSSIDLFCSKELIDQHNNNNKNQETDNHYHNRHQQREYSLENSVVIVTNDEINQQKNDEFNSIMYHHQQQQQKQQQHHPHYYHHQPHPHPHKQTTSSSLLTRQSNFGTNKKNILLTHSYNAINQPTTSSSSTLIFERMHSEPERTVVPSIELISPPPSLSTTNAIDSVSKIDGNSIECSSPPLSSLSAVQEQQQQHQQLTTEQSSLIELQPLNNHPNHRSCPDILPDRISLMMMATTNLNSSLNSNNSSLIRRDSSITSSNRGSFSRTNTLISTSTVGGHRCSISGGPTSSGMNSGGSGTVVGSGSGTVNYVGNVTSGGSGYVCRVSPRVKRHLWPSHARSLLSSRLEHSFLTRTVSRESMRLSTHALNVNPNNNNNNNNSNNNNNNNNNSSSCNEIQPMMASNCHSGTSSNYLSSCPLSSQGPYALSSHLVYSPTTTLFRSQNCAPNCLYHHHHHYHHHQPQNHPFHHNHSITSQYSGHHRTSVLDNEIAEIAADSLRINGALRQFRQLRNASTLSMPAEDKGAYIATNSLDVTADASTPLMNATTDHRSPQPFNSQRSFASNSLDSDKKKSTTNKSGFHKPNVGYRLGRRKALFEKRKRISDYSLLMALLGILLMVFENELSLPHIYEKDSVYSYAVKTLITVSTLILLGLILAYHSLEVQLFMIDNCLEDWRIAMTSQRIALICLELFICSVHPIPGKYEFDWTTKLVNHGGRFETRSVTVPVDVILSLPMFLRLYLICRVMLLHSKLFTDASSRSIGALNRINFNTRFVLKTLMTICPGTCLMVVLVSLWIIGSWTMRLCERHHDEEHANLLNTMWLTAITFLSIGYGDIVPNTYCGRGIAVFSGLMGAGCTALVVAVIARKLELTRAEKHVHNFMMDTQLTKRLKNAAANVLRETWLIYKNTKLTKKVNTSRVRTHQRKFLLAIYSLRKVKMDQRKLMDNANTITDMAKLQNNVYEIVSDINARQTLIDAKVLTLEERLLIIYEQIEQLPEMIKKTLLSNPHQRSSLPTLVENLTINGQNINVPNNNTSNSFDDSQSQQLPPPSSSSLQPPPPPPQTSSSSTSHQLTQSHLTKHTFLHPNDAAWLSSRPSWSTSNISPSNPNYSSGIGSSGVQQTIQTASSSSSNTKHYLTPNVLRTTSFDT</sequence>
<dbReference type="InterPro" id="IPR036122">
    <property type="entry name" value="CaM-bd_dom_sf"/>
</dbReference>
<feature type="compositionally biased region" description="Low complexity" evidence="8">
    <location>
        <begin position="1194"/>
        <end position="1207"/>
    </location>
</feature>
<reference evidence="11 12" key="2">
    <citation type="journal article" date="2022" name="Mol. Biol. Evol.">
        <title>Comparative Genomics Reveals Insights into the Divergent Evolution of Astigmatic Mites and Household Pest Adaptations.</title>
        <authorList>
            <person name="Xiong Q."/>
            <person name="Wan A.T."/>
            <person name="Liu X."/>
            <person name="Fung C.S."/>
            <person name="Xiao X."/>
            <person name="Malainual N."/>
            <person name="Hou J."/>
            <person name="Wang L."/>
            <person name="Wang M."/>
            <person name="Yang K.Y."/>
            <person name="Cui Y."/>
            <person name="Leung E.L."/>
            <person name="Nong W."/>
            <person name="Shin S.K."/>
            <person name="Au S.W."/>
            <person name="Jeong K.Y."/>
            <person name="Chew F.T."/>
            <person name="Hui J.H."/>
            <person name="Leung T.F."/>
            <person name="Tungtrongchitr A."/>
            <person name="Zhong N."/>
            <person name="Liu Z."/>
            <person name="Tsui S.K."/>
        </authorList>
    </citation>
    <scope>NUCLEOTIDE SEQUENCE [LARGE SCALE GENOMIC DNA]</scope>
    <source>
        <strain evidence="11">Derp</strain>
    </source>
</reference>
<feature type="domain" description="Calmodulin-binding" evidence="10">
    <location>
        <begin position="1014"/>
        <end position="1090"/>
    </location>
</feature>
<feature type="compositionally biased region" description="Low complexity" evidence="8">
    <location>
        <begin position="1224"/>
        <end position="1248"/>
    </location>
</feature>
<protein>
    <submittedName>
        <fullName evidence="11">Small conductance calcium-activated potassium channel protein 2</fullName>
    </submittedName>
</protein>
<dbReference type="Pfam" id="PF03530">
    <property type="entry name" value="SK_channel"/>
    <property type="match status" value="1"/>
</dbReference>
<dbReference type="PANTHER" id="PTHR10153">
    <property type="entry name" value="SMALL CONDUCTANCE CALCIUM-ACTIVATED POTASSIUM CHANNEL"/>
    <property type="match status" value="1"/>
</dbReference>
<feature type="transmembrane region" description="Helical" evidence="9">
    <location>
        <begin position="904"/>
        <end position="927"/>
    </location>
</feature>
<dbReference type="SMART" id="SM01053">
    <property type="entry name" value="CaMBD"/>
    <property type="match status" value="1"/>
</dbReference>
<accession>A0ABQ8JQF8</accession>
<keyword evidence="7 11" id="KW-0407">Ion channel</keyword>
<feature type="compositionally biased region" description="Basic residues" evidence="8">
    <location>
        <begin position="207"/>
        <end position="224"/>
    </location>
</feature>
<feature type="transmembrane region" description="Helical" evidence="9">
    <location>
        <begin position="976"/>
        <end position="996"/>
    </location>
</feature>
<evidence type="ECO:0000259" key="10">
    <source>
        <dbReference type="SMART" id="SM01053"/>
    </source>
</evidence>
<keyword evidence="12" id="KW-1185">Reference proteome</keyword>
<feature type="compositionally biased region" description="Low complexity" evidence="8">
    <location>
        <begin position="501"/>
        <end position="527"/>
    </location>
</feature>
<dbReference type="Gene3D" id="1.10.287.70">
    <property type="match status" value="2"/>
</dbReference>
<evidence type="ECO:0000256" key="7">
    <source>
        <dbReference type="ARBA" id="ARBA00023303"/>
    </source>
</evidence>
<proteinExistence type="predicted"/>
<feature type="transmembrane region" description="Helical" evidence="9">
    <location>
        <begin position="947"/>
        <end position="964"/>
    </location>
</feature>
<keyword evidence="6 9" id="KW-0472">Membrane</keyword>
<gene>
    <name evidence="11" type="primary">KCNN2</name>
    <name evidence="11" type="ORF">DERP_012330</name>
</gene>
<dbReference type="SUPFAM" id="SSF81327">
    <property type="entry name" value="Small-conductance potassium channel"/>
    <property type="match status" value="1"/>
</dbReference>
<dbReference type="SUPFAM" id="SSF81324">
    <property type="entry name" value="Voltage-gated potassium channels"/>
    <property type="match status" value="1"/>
</dbReference>
<dbReference type="InterPro" id="IPR013099">
    <property type="entry name" value="K_chnl_dom"/>
</dbReference>
<dbReference type="Pfam" id="PF02888">
    <property type="entry name" value="CaMBD"/>
    <property type="match status" value="1"/>
</dbReference>
<evidence type="ECO:0000256" key="4">
    <source>
        <dbReference type="ARBA" id="ARBA00022989"/>
    </source>
</evidence>
<comment type="caution">
    <text evidence="11">The sequence shown here is derived from an EMBL/GenBank/DDBJ whole genome shotgun (WGS) entry which is preliminary data.</text>
</comment>
<dbReference type="GO" id="GO:0034220">
    <property type="term" value="P:monoatomic ion transmembrane transport"/>
    <property type="evidence" value="ECO:0007669"/>
    <property type="project" value="UniProtKB-KW"/>
</dbReference>
<evidence type="ECO:0000256" key="5">
    <source>
        <dbReference type="ARBA" id="ARBA00023065"/>
    </source>
</evidence>
<dbReference type="EMBL" id="NJHN03000025">
    <property type="protein sequence ID" value="KAH9424843.1"/>
    <property type="molecule type" value="Genomic_DNA"/>
</dbReference>
<feature type="transmembrane region" description="Helical" evidence="9">
    <location>
        <begin position="854"/>
        <end position="872"/>
    </location>
</feature>
<keyword evidence="5" id="KW-0406">Ion transport</keyword>
<reference evidence="11 12" key="1">
    <citation type="journal article" date="2018" name="J. Allergy Clin. Immunol.">
        <title>High-quality assembly of Dermatophagoides pteronyssinus genome and transcriptome reveals a wide range of novel allergens.</title>
        <authorList>
            <person name="Liu X.Y."/>
            <person name="Yang K.Y."/>
            <person name="Wang M.Q."/>
            <person name="Kwok J.S."/>
            <person name="Zeng X."/>
            <person name="Yang Z."/>
            <person name="Xiao X.J."/>
            <person name="Lau C.P."/>
            <person name="Li Y."/>
            <person name="Huang Z.M."/>
            <person name="Ba J.G."/>
            <person name="Yim A.K."/>
            <person name="Ouyang C.Y."/>
            <person name="Ngai S.M."/>
            <person name="Chan T.F."/>
            <person name="Leung E.L."/>
            <person name="Liu L."/>
            <person name="Liu Z.G."/>
            <person name="Tsui S.K."/>
        </authorList>
    </citation>
    <scope>NUCLEOTIDE SEQUENCE [LARGE SCALE GENOMIC DNA]</scope>
    <source>
        <strain evidence="11">Derp</strain>
    </source>
</reference>
<evidence type="ECO:0000256" key="6">
    <source>
        <dbReference type="ARBA" id="ARBA00023136"/>
    </source>
</evidence>
<name>A0ABQ8JQF8_DERPT</name>
<evidence type="ECO:0000256" key="9">
    <source>
        <dbReference type="SAM" id="Phobius"/>
    </source>
</evidence>
<feature type="region of interest" description="Disordered" evidence="8">
    <location>
        <begin position="202"/>
        <end position="231"/>
    </location>
</feature>
<evidence type="ECO:0000313" key="12">
    <source>
        <dbReference type="Proteomes" id="UP000887458"/>
    </source>
</evidence>
<feature type="region of interest" description="Disordered" evidence="8">
    <location>
        <begin position="1156"/>
        <end position="1207"/>
    </location>
</feature>
<dbReference type="InterPro" id="IPR004178">
    <property type="entry name" value="CaM-bd_dom"/>
</dbReference>
<feature type="compositionally biased region" description="Low complexity" evidence="8">
    <location>
        <begin position="1156"/>
        <end position="1176"/>
    </location>
</feature>
<feature type="non-terminal residue" evidence="11">
    <location>
        <position position="1"/>
    </location>
</feature>
<feature type="compositionally biased region" description="Polar residues" evidence="8">
    <location>
        <begin position="685"/>
        <end position="694"/>
    </location>
</feature>
<keyword evidence="3 9" id="KW-0812">Transmembrane</keyword>
<organism evidence="11 12">
    <name type="scientific">Dermatophagoides pteronyssinus</name>
    <name type="common">European house dust mite</name>
    <dbReference type="NCBI Taxonomy" id="6956"/>
    <lineage>
        <taxon>Eukaryota</taxon>
        <taxon>Metazoa</taxon>
        <taxon>Ecdysozoa</taxon>
        <taxon>Arthropoda</taxon>
        <taxon>Chelicerata</taxon>
        <taxon>Arachnida</taxon>
        <taxon>Acari</taxon>
        <taxon>Acariformes</taxon>
        <taxon>Sarcoptiformes</taxon>
        <taxon>Astigmata</taxon>
        <taxon>Psoroptidia</taxon>
        <taxon>Analgoidea</taxon>
        <taxon>Pyroglyphidae</taxon>
        <taxon>Dermatophagoidinae</taxon>
        <taxon>Dermatophagoides</taxon>
    </lineage>
</organism>
<feature type="region of interest" description="Disordered" evidence="8">
    <location>
        <begin position="499"/>
        <end position="527"/>
    </location>
</feature>
<evidence type="ECO:0000256" key="8">
    <source>
        <dbReference type="SAM" id="MobiDB-lite"/>
    </source>
</evidence>
<feature type="region of interest" description="Disordered" evidence="8">
    <location>
        <begin position="674"/>
        <end position="716"/>
    </location>
</feature>
<dbReference type="InterPro" id="IPR015449">
    <property type="entry name" value="K_chnl_Ca-activ_SK"/>
</dbReference>
<dbReference type="Proteomes" id="UP000887458">
    <property type="component" value="Unassembled WGS sequence"/>
</dbReference>
<feature type="region of interest" description="Disordered" evidence="8">
    <location>
        <begin position="1224"/>
        <end position="1265"/>
    </location>
</feature>
<evidence type="ECO:0000256" key="2">
    <source>
        <dbReference type="ARBA" id="ARBA00022448"/>
    </source>
</evidence>
<keyword evidence="2" id="KW-0813">Transport</keyword>
<dbReference type="PRINTS" id="PR01451">
    <property type="entry name" value="SKCHANNEL"/>
</dbReference>
<feature type="transmembrane region" description="Helical" evidence="9">
    <location>
        <begin position="734"/>
        <end position="751"/>
    </location>
</feature>